<organism evidence="10 11">
    <name type="scientific">Nocardia abscessus</name>
    <dbReference type="NCBI Taxonomy" id="120957"/>
    <lineage>
        <taxon>Bacteria</taxon>
        <taxon>Bacillati</taxon>
        <taxon>Actinomycetota</taxon>
        <taxon>Actinomycetes</taxon>
        <taxon>Mycobacteriales</taxon>
        <taxon>Nocardiaceae</taxon>
        <taxon>Nocardia</taxon>
    </lineage>
</organism>
<keyword evidence="6" id="KW-0862">Zinc</keyword>
<keyword evidence="4" id="KW-0479">Metal-binding</keyword>
<dbReference type="CDD" id="cd08662">
    <property type="entry name" value="M13"/>
    <property type="match status" value="1"/>
</dbReference>
<feature type="domain" description="Peptidase M13 C-terminal" evidence="8">
    <location>
        <begin position="530"/>
        <end position="729"/>
    </location>
</feature>
<keyword evidence="11" id="KW-1185">Reference proteome</keyword>
<reference evidence="10 11" key="1">
    <citation type="submission" date="2020-10" db="EMBL/GenBank/DDBJ databases">
        <title>Identification of Nocardia species via Next-generation sequencing and recognition of intraspecies genetic diversity.</title>
        <authorList>
            <person name="Li P."/>
            <person name="Li P."/>
            <person name="Lu B."/>
        </authorList>
    </citation>
    <scope>NUCLEOTIDE SEQUENCE [LARGE SCALE GENOMIC DNA]</scope>
    <source>
        <strain evidence="10 11">N-11</strain>
    </source>
</reference>
<dbReference type="InterPro" id="IPR042089">
    <property type="entry name" value="Peptidase_M13_dom_2"/>
</dbReference>
<name>A0ABS0CAE6_9NOCA</name>
<evidence type="ECO:0000256" key="1">
    <source>
        <dbReference type="ARBA" id="ARBA00001947"/>
    </source>
</evidence>
<dbReference type="Gene3D" id="1.10.1380.10">
    <property type="entry name" value="Neutral endopeptidase , domain2"/>
    <property type="match status" value="1"/>
</dbReference>
<dbReference type="Pfam" id="PF05649">
    <property type="entry name" value="Peptidase_M13_N"/>
    <property type="match status" value="1"/>
</dbReference>
<dbReference type="PANTHER" id="PTHR11733:SF167">
    <property type="entry name" value="FI17812P1-RELATED"/>
    <property type="match status" value="1"/>
</dbReference>
<evidence type="ECO:0000256" key="7">
    <source>
        <dbReference type="ARBA" id="ARBA00023049"/>
    </source>
</evidence>
<comment type="cofactor">
    <cofactor evidence="1">
        <name>Zn(2+)</name>
        <dbReference type="ChEBI" id="CHEBI:29105"/>
    </cofactor>
</comment>
<evidence type="ECO:0000256" key="6">
    <source>
        <dbReference type="ARBA" id="ARBA00022833"/>
    </source>
</evidence>
<comment type="similarity">
    <text evidence="2">Belongs to the peptidase M13 family.</text>
</comment>
<evidence type="ECO:0000256" key="2">
    <source>
        <dbReference type="ARBA" id="ARBA00007357"/>
    </source>
</evidence>
<dbReference type="InterPro" id="IPR000718">
    <property type="entry name" value="Peptidase_M13"/>
</dbReference>
<keyword evidence="5" id="KW-0378">Hydrolase</keyword>
<comment type="caution">
    <text evidence="10">The sequence shown here is derived from an EMBL/GenBank/DDBJ whole genome shotgun (WGS) entry which is preliminary data.</text>
</comment>
<dbReference type="PANTHER" id="PTHR11733">
    <property type="entry name" value="ZINC METALLOPROTEASE FAMILY M13 NEPRILYSIN-RELATED"/>
    <property type="match status" value="1"/>
</dbReference>
<evidence type="ECO:0000313" key="10">
    <source>
        <dbReference type="EMBL" id="MBF6225629.1"/>
    </source>
</evidence>
<feature type="domain" description="Peptidase M13 N-terminal" evidence="9">
    <location>
        <begin position="106"/>
        <end position="478"/>
    </location>
</feature>
<dbReference type="InterPro" id="IPR024079">
    <property type="entry name" value="MetalloPept_cat_dom_sf"/>
</dbReference>
<dbReference type="InterPro" id="IPR018497">
    <property type="entry name" value="Peptidase_M13_C"/>
</dbReference>
<evidence type="ECO:0000256" key="3">
    <source>
        <dbReference type="ARBA" id="ARBA00022670"/>
    </source>
</evidence>
<gene>
    <name evidence="10" type="ORF">IU470_11000</name>
</gene>
<dbReference type="InterPro" id="IPR008753">
    <property type="entry name" value="Peptidase_M13_N"/>
</dbReference>
<sequence length="732" mass="81932">MGIRRSFPNRGHTAVPIPQSGLDCLGAGSLVSCKAAFVHLRQRRVGERTLVTSTGRPAKLDRRAFLIALGAVPAVAALVACSDDAEPASRTLTGVDLTGADETIRPQDDLYRHVNGKWLREYQLPPDKVAFGSTSEAAERTQQQLREIIEGIRDPKPGSEEQQIKDLYDARVDWDEIERLGMTPLAPLFAEIDAAATKQDLAKVMAELPIGGLIGLGIGVDRKNSNAYIPSVGQSGLGLSEQYYRKPEYAEVLAQYRIFLERLAAGAGLTDPAGTAGRVFDLEKRIAPAHWDNVRNRDTDATYNVYSWADMTALAPGFDWDPWLTGNTDRPRELFATMVVNQPSYLTAAGQLWTEVDIATWRDYLKLYVLREFAPYLPKAVNDANFEFKGKVLNGQDERPERWKYGVGIVDEHLGEQLGKLYVAKHFPPDAKERAKEMLADVIAAYRENFTNSTWMSPATRTASLAKLDKIDPRIGYPDKWVDYSKLKITKGKLIESLLAVNEFEVKRAFARLGTPVDKSEWAMPPQTVNAYYSSTSNQIVFPAAYLQPPFFDKDALPAVNFGAVGSTIGHEIGHGFDDQGSKYDGDGNRRDWWTPEDRAAFEAKAKQLVDQYNVLVPEGLEPNQHVNGELTVGENLADLRGLQITLAAFRIAEKRRGIDDPDYRTMFLSWARSWREKQTKELTVRYLAADTHSPAEFRCNQVVRNLAEFYKTFEVKEGDKLFLPADQRVTF</sequence>
<dbReference type="SUPFAM" id="SSF55486">
    <property type="entry name" value="Metalloproteases ('zincins'), catalytic domain"/>
    <property type="match status" value="1"/>
</dbReference>
<evidence type="ECO:0000259" key="8">
    <source>
        <dbReference type="Pfam" id="PF01431"/>
    </source>
</evidence>
<evidence type="ECO:0000313" key="11">
    <source>
        <dbReference type="Proteomes" id="UP000807309"/>
    </source>
</evidence>
<keyword evidence="3" id="KW-0645">Protease</keyword>
<dbReference type="Gene3D" id="3.40.390.10">
    <property type="entry name" value="Collagenase (Catalytic Domain)"/>
    <property type="match status" value="1"/>
</dbReference>
<dbReference type="PRINTS" id="PR00786">
    <property type="entry name" value="NEPRILYSIN"/>
</dbReference>
<dbReference type="Proteomes" id="UP000807309">
    <property type="component" value="Unassembled WGS sequence"/>
</dbReference>
<proteinExistence type="inferred from homology"/>
<accession>A0ABS0CAE6</accession>
<dbReference type="EMBL" id="JADLRE010000007">
    <property type="protein sequence ID" value="MBF6225629.1"/>
    <property type="molecule type" value="Genomic_DNA"/>
</dbReference>
<dbReference type="Pfam" id="PF01431">
    <property type="entry name" value="Peptidase_M13"/>
    <property type="match status" value="1"/>
</dbReference>
<dbReference type="PROSITE" id="PS51885">
    <property type="entry name" value="NEPRILYSIN"/>
    <property type="match status" value="1"/>
</dbReference>
<protein>
    <submittedName>
        <fullName evidence="10">M13 family metallopeptidase</fullName>
    </submittedName>
</protein>
<keyword evidence="7" id="KW-0482">Metalloprotease</keyword>
<evidence type="ECO:0000256" key="5">
    <source>
        <dbReference type="ARBA" id="ARBA00022801"/>
    </source>
</evidence>
<evidence type="ECO:0000256" key="4">
    <source>
        <dbReference type="ARBA" id="ARBA00022723"/>
    </source>
</evidence>
<evidence type="ECO:0000259" key="9">
    <source>
        <dbReference type="Pfam" id="PF05649"/>
    </source>
</evidence>